<dbReference type="InterPro" id="IPR029063">
    <property type="entry name" value="SAM-dependent_MTases_sf"/>
</dbReference>
<comment type="caution">
    <text evidence="1">The sequence shown here is derived from an EMBL/GenBank/DDBJ whole genome shotgun (WGS) entry which is preliminary data.</text>
</comment>
<evidence type="ECO:0000313" key="1">
    <source>
        <dbReference type="EMBL" id="KPM04021.1"/>
    </source>
</evidence>
<proteinExistence type="predicted"/>
<dbReference type="AlphaFoldDB" id="A0A131ZZD6"/>
<dbReference type="VEuPathDB" id="VectorBase:SSCA009892"/>
<dbReference type="OrthoDB" id="443402at2759"/>
<accession>A0A131ZZD6</accession>
<gene>
    <name evidence="1" type="ORF">QR98_0024600</name>
</gene>
<name>A0A131ZZD6_SARSC</name>
<reference evidence="1 2" key="1">
    <citation type="journal article" date="2015" name="Parasit. Vectors">
        <title>Draft genome of the scabies mite.</title>
        <authorList>
            <person name="Rider S.D.Jr."/>
            <person name="Morgan M.S."/>
            <person name="Arlian L.G."/>
        </authorList>
    </citation>
    <scope>NUCLEOTIDE SEQUENCE [LARGE SCALE GENOMIC DNA]</scope>
    <source>
        <strain evidence="1">Arlian Lab</strain>
    </source>
</reference>
<dbReference type="PROSITE" id="PS51569">
    <property type="entry name" value="DOT1"/>
    <property type="match status" value="1"/>
</dbReference>
<organism evidence="1 2">
    <name type="scientific">Sarcoptes scabiei</name>
    <name type="common">Itch mite</name>
    <name type="synonym">Acarus scabiei</name>
    <dbReference type="NCBI Taxonomy" id="52283"/>
    <lineage>
        <taxon>Eukaryota</taxon>
        <taxon>Metazoa</taxon>
        <taxon>Ecdysozoa</taxon>
        <taxon>Arthropoda</taxon>
        <taxon>Chelicerata</taxon>
        <taxon>Arachnida</taxon>
        <taxon>Acari</taxon>
        <taxon>Acariformes</taxon>
        <taxon>Sarcoptiformes</taxon>
        <taxon>Astigmata</taxon>
        <taxon>Psoroptidia</taxon>
        <taxon>Sarcoptoidea</taxon>
        <taxon>Sarcoptidae</taxon>
        <taxon>Sarcoptinae</taxon>
        <taxon>Sarcoptes</taxon>
    </lineage>
</organism>
<protein>
    <submittedName>
        <fullName evidence="1">Histone-lysine N-methyltransferase, H3 lysine-79 specific-like protein 1</fullName>
    </submittedName>
</protein>
<dbReference type="EMBL" id="JXLN01007029">
    <property type="protein sequence ID" value="KPM04021.1"/>
    <property type="molecule type" value="Genomic_DNA"/>
</dbReference>
<sequence length="63" mass="7808">MKVKEILPQDRQSVSWTGKPVSYYLHTVDQRRLEMYFENHNNHRSKNRADTNRFKYKLNFNYN</sequence>
<dbReference type="Gene3D" id="3.40.50.150">
    <property type="entry name" value="Vaccinia Virus protein VP39"/>
    <property type="match status" value="1"/>
</dbReference>
<dbReference type="Proteomes" id="UP000616769">
    <property type="component" value="Unassembled WGS sequence"/>
</dbReference>
<dbReference type="InterPro" id="IPR025789">
    <property type="entry name" value="DOT1_dom"/>
</dbReference>
<evidence type="ECO:0000313" key="2">
    <source>
        <dbReference type="Proteomes" id="UP000616769"/>
    </source>
</evidence>
<dbReference type="GO" id="GO:0031151">
    <property type="term" value="F:histone H3K79 methyltransferase activity"/>
    <property type="evidence" value="ECO:0007669"/>
    <property type="project" value="InterPro"/>
</dbReference>